<dbReference type="AlphaFoldDB" id="A0A7X0BUU9"/>
<accession>A0A7X0BUU9</accession>
<dbReference type="PANTHER" id="PTHR34595">
    <property type="entry name" value="BLR5612 PROTEIN"/>
    <property type="match status" value="1"/>
</dbReference>
<reference evidence="2 3" key="1">
    <citation type="submission" date="2020-08" db="EMBL/GenBank/DDBJ databases">
        <title>Functional genomics of gut bacteria from endangered species of beetles.</title>
        <authorList>
            <person name="Carlos-Shanley C."/>
        </authorList>
    </citation>
    <scope>NUCLEOTIDE SEQUENCE [LARGE SCALE GENOMIC DNA]</scope>
    <source>
        <strain evidence="2 3">S00202</strain>
    </source>
</reference>
<comment type="caution">
    <text evidence="2">The sequence shown here is derived from an EMBL/GenBank/DDBJ whole genome shotgun (WGS) entry which is preliminary data.</text>
</comment>
<organism evidence="2 3">
    <name type="scientific">Pseudomonas fluvialis</name>
    <dbReference type="NCBI Taxonomy" id="1793966"/>
    <lineage>
        <taxon>Bacteria</taxon>
        <taxon>Pseudomonadati</taxon>
        <taxon>Pseudomonadota</taxon>
        <taxon>Gammaproteobacteria</taxon>
        <taxon>Pseudomonadales</taxon>
        <taxon>Pseudomonadaceae</taxon>
        <taxon>Pseudomonas</taxon>
    </lineage>
</organism>
<evidence type="ECO:0000313" key="2">
    <source>
        <dbReference type="EMBL" id="MBB6342968.1"/>
    </source>
</evidence>
<proteinExistence type="predicted"/>
<dbReference type="InterPro" id="IPR007296">
    <property type="entry name" value="DUF403"/>
</dbReference>
<feature type="domain" description="DUF403" evidence="1">
    <location>
        <begin position="1"/>
        <end position="313"/>
    </location>
</feature>
<dbReference type="InterPro" id="IPR051680">
    <property type="entry name" value="ATP-dep_Glu-Cys_Ligase-2"/>
</dbReference>
<dbReference type="Proteomes" id="UP000557193">
    <property type="component" value="Unassembled WGS sequence"/>
</dbReference>
<dbReference type="RefSeq" id="WP_184684847.1">
    <property type="nucleotide sequence ID" value="NZ_JACHLL010000006.1"/>
</dbReference>
<name>A0A7X0BUU9_9PSED</name>
<dbReference type="EMBL" id="JACHLL010000006">
    <property type="protein sequence ID" value="MBB6342968.1"/>
    <property type="molecule type" value="Genomic_DNA"/>
</dbReference>
<gene>
    <name evidence="2" type="ORF">HNP49_003156</name>
</gene>
<evidence type="ECO:0000313" key="3">
    <source>
        <dbReference type="Proteomes" id="UP000557193"/>
    </source>
</evidence>
<protein>
    <submittedName>
        <fullName evidence="2">Putative alpha-E superfamily protein</fullName>
    </submittedName>
</protein>
<keyword evidence="3" id="KW-1185">Reference proteome</keyword>
<sequence>MLSRTAAELYWMSRYLERAENLARMLDVSYSLSLMPQDGQGTGLDELTMPLLITGNMDDYLARHGELDAERLLHFFAFDGDNPGSIFSCLRAARSNAHVVRGRITADMWENINATWLEMRDIAQQGLQSYGISAFCEWVKQRSHLFRGAAFGTSLRNDAFRFIRLGTYIERADNTLRLLDSRYELLGDAAESIGDGSARGYYQWNALLRALSVFEAFTEIYRGSPDKRQVAELLILREDVPRSLRACLGEINQILASLPGVNGRPAQRMVASLEARLRYTGIEEILDEGLHVWLSDFILLVRRLANAIQSSYLEAA</sequence>
<dbReference type="Pfam" id="PF04168">
    <property type="entry name" value="Alpha-E"/>
    <property type="match status" value="1"/>
</dbReference>
<evidence type="ECO:0000259" key="1">
    <source>
        <dbReference type="Pfam" id="PF04168"/>
    </source>
</evidence>
<dbReference type="PANTHER" id="PTHR34595:SF7">
    <property type="entry name" value="SLL1039 PROTEIN"/>
    <property type="match status" value="1"/>
</dbReference>